<dbReference type="InterPro" id="IPR014729">
    <property type="entry name" value="Rossmann-like_a/b/a_fold"/>
</dbReference>
<organism evidence="11 12">
    <name type="scientific">Oceanibaculum indicum</name>
    <dbReference type="NCBI Taxonomy" id="526216"/>
    <lineage>
        <taxon>Bacteria</taxon>
        <taxon>Pseudomonadati</taxon>
        <taxon>Pseudomonadota</taxon>
        <taxon>Alphaproteobacteria</taxon>
        <taxon>Rhodospirillales</taxon>
        <taxon>Oceanibaculaceae</taxon>
        <taxon>Oceanibaculum</taxon>
    </lineage>
</organism>
<keyword evidence="6 9" id="KW-0460">Magnesium</keyword>
<name>A0A420WQ17_9PROT</name>
<accession>A0A420WQ17</accession>
<dbReference type="GO" id="GO:0004595">
    <property type="term" value="F:pantetheine-phosphate adenylyltransferase activity"/>
    <property type="evidence" value="ECO:0007669"/>
    <property type="project" value="UniProtKB-UniRule"/>
</dbReference>
<feature type="binding site" evidence="9">
    <location>
        <position position="82"/>
    </location>
    <ligand>
        <name>substrate</name>
    </ligand>
</feature>
<keyword evidence="1 9" id="KW-0963">Cytoplasm</keyword>
<comment type="subcellular location">
    <subcellularLocation>
        <location evidence="9">Cytoplasm</location>
    </subcellularLocation>
</comment>
<evidence type="ECO:0000256" key="1">
    <source>
        <dbReference type="ARBA" id="ARBA00022490"/>
    </source>
</evidence>
<feature type="binding site" evidence="9">
    <location>
        <begin position="97"/>
        <end position="99"/>
    </location>
    <ligand>
        <name>ATP</name>
        <dbReference type="ChEBI" id="CHEBI:30616"/>
    </ligand>
</feature>
<dbReference type="Proteomes" id="UP000277424">
    <property type="component" value="Unassembled WGS sequence"/>
</dbReference>
<keyword evidence="5 9" id="KW-0067">ATP-binding</keyword>
<keyword evidence="7 9" id="KW-0173">Coenzyme A biosynthesis</keyword>
<dbReference type="PANTHER" id="PTHR21342:SF1">
    <property type="entry name" value="PHOSPHOPANTETHEINE ADENYLYLTRANSFERASE"/>
    <property type="match status" value="1"/>
</dbReference>
<comment type="caution">
    <text evidence="11">The sequence shown here is derived from an EMBL/GenBank/DDBJ whole genome shotgun (WGS) entry which is preliminary data.</text>
</comment>
<keyword evidence="4 9" id="KW-0547">Nucleotide-binding</keyword>
<feature type="binding site" evidence="9">
    <location>
        <position position="20"/>
    </location>
    <ligand>
        <name>ATP</name>
        <dbReference type="ChEBI" id="CHEBI:30616"/>
    </ligand>
</feature>
<feature type="binding site" evidence="9">
    <location>
        <position position="12"/>
    </location>
    <ligand>
        <name>substrate</name>
    </ligand>
</feature>
<comment type="cofactor">
    <cofactor evidence="9">
        <name>Mg(2+)</name>
        <dbReference type="ChEBI" id="CHEBI:18420"/>
    </cofactor>
</comment>
<dbReference type="Pfam" id="PF01467">
    <property type="entry name" value="CTP_transf_like"/>
    <property type="match status" value="1"/>
</dbReference>
<dbReference type="OrthoDB" id="9806661at2"/>
<dbReference type="PRINTS" id="PR01020">
    <property type="entry name" value="LPSBIOSNTHSS"/>
</dbReference>
<keyword evidence="3 9" id="KW-0548">Nucleotidyltransferase</keyword>
<comment type="pathway">
    <text evidence="9">Cofactor biosynthesis; coenzyme A biosynthesis; CoA from (R)-pantothenate: step 4/5.</text>
</comment>
<feature type="binding site" evidence="9">
    <location>
        <position position="96"/>
    </location>
    <ligand>
        <name>substrate</name>
    </ligand>
</feature>
<dbReference type="UniPathway" id="UPA00241">
    <property type="reaction ID" value="UER00355"/>
</dbReference>
<evidence type="ECO:0000256" key="4">
    <source>
        <dbReference type="ARBA" id="ARBA00022741"/>
    </source>
</evidence>
<comment type="function">
    <text evidence="9">Reversibly transfers an adenylyl group from ATP to 4'-phosphopantetheine, yielding dephospho-CoA (dPCoA) and pyrophosphate.</text>
</comment>
<dbReference type="RefSeq" id="WP_008943526.1">
    <property type="nucleotide sequence ID" value="NZ_RBIG01000001.1"/>
</dbReference>
<dbReference type="GO" id="GO:0005737">
    <property type="term" value="C:cytoplasm"/>
    <property type="evidence" value="ECO:0007669"/>
    <property type="project" value="UniProtKB-SubCell"/>
</dbReference>
<evidence type="ECO:0000256" key="5">
    <source>
        <dbReference type="ARBA" id="ARBA00022840"/>
    </source>
</evidence>
<feature type="binding site" evidence="9">
    <location>
        <position position="107"/>
    </location>
    <ligand>
        <name>ATP</name>
        <dbReference type="ChEBI" id="CHEBI:30616"/>
    </ligand>
</feature>
<evidence type="ECO:0000313" key="12">
    <source>
        <dbReference type="Proteomes" id="UP000277424"/>
    </source>
</evidence>
<comment type="catalytic activity">
    <reaction evidence="8 9">
        <text>(R)-4'-phosphopantetheine + ATP + H(+) = 3'-dephospho-CoA + diphosphate</text>
        <dbReference type="Rhea" id="RHEA:19801"/>
        <dbReference type="ChEBI" id="CHEBI:15378"/>
        <dbReference type="ChEBI" id="CHEBI:30616"/>
        <dbReference type="ChEBI" id="CHEBI:33019"/>
        <dbReference type="ChEBI" id="CHEBI:57328"/>
        <dbReference type="ChEBI" id="CHEBI:61723"/>
        <dbReference type="EC" id="2.7.7.3"/>
    </reaction>
</comment>
<dbReference type="HAMAP" id="MF_00151">
    <property type="entry name" value="PPAT_bact"/>
    <property type="match status" value="1"/>
</dbReference>
<dbReference type="NCBIfam" id="TIGR01510">
    <property type="entry name" value="coaD_prev_kdtB"/>
    <property type="match status" value="1"/>
</dbReference>
<feature type="site" description="Transition state stabilizer" evidence="9">
    <location>
        <position position="20"/>
    </location>
</feature>
<dbReference type="SUPFAM" id="SSF52374">
    <property type="entry name" value="Nucleotidylyl transferase"/>
    <property type="match status" value="1"/>
</dbReference>
<feature type="domain" description="Cytidyltransferase-like" evidence="10">
    <location>
        <begin position="8"/>
        <end position="142"/>
    </location>
</feature>
<dbReference type="InterPro" id="IPR004821">
    <property type="entry name" value="Cyt_trans-like"/>
</dbReference>
<evidence type="ECO:0000256" key="9">
    <source>
        <dbReference type="HAMAP-Rule" id="MF_00151"/>
    </source>
</evidence>
<feature type="binding site" evidence="9">
    <location>
        <begin position="12"/>
        <end position="13"/>
    </location>
    <ligand>
        <name>ATP</name>
        <dbReference type="ChEBI" id="CHEBI:30616"/>
    </ligand>
</feature>
<proteinExistence type="inferred from homology"/>
<dbReference type="NCBIfam" id="TIGR00125">
    <property type="entry name" value="cyt_tran_rel"/>
    <property type="match status" value="1"/>
</dbReference>
<feature type="binding site" evidence="9">
    <location>
        <position position="44"/>
    </location>
    <ligand>
        <name>substrate</name>
    </ligand>
</feature>
<dbReference type="EMBL" id="RBIG01000001">
    <property type="protein sequence ID" value="RKQ73127.1"/>
    <property type="molecule type" value="Genomic_DNA"/>
</dbReference>
<dbReference type="Gene3D" id="3.40.50.620">
    <property type="entry name" value="HUPs"/>
    <property type="match status" value="1"/>
</dbReference>
<dbReference type="InterPro" id="IPR001980">
    <property type="entry name" value="PPAT"/>
</dbReference>
<comment type="subunit">
    <text evidence="9">Homohexamer.</text>
</comment>
<protein>
    <recommendedName>
        <fullName evidence="9">Phosphopantetheine adenylyltransferase</fullName>
        <ecNumber evidence="9">2.7.7.3</ecNumber>
    </recommendedName>
    <alternativeName>
        <fullName evidence="9">Dephospho-CoA pyrophosphorylase</fullName>
    </alternativeName>
    <alternativeName>
        <fullName evidence="9">Pantetheine-phosphate adenylyltransferase</fullName>
        <shortName evidence="9">PPAT</shortName>
    </alternativeName>
</protein>
<evidence type="ECO:0000256" key="2">
    <source>
        <dbReference type="ARBA" id="ARBA00022679"/>
    </source>
</evidence>
<evidence type="ECO:0000256" key="3">
    <source>
        <dbReference type="ARBA" id="ARBA00022695"/>
    </source>
</evidence>
<dbReference type="PANTHER" id="PTHR21342">
    <property type="entry name" value="PHOSPHOPANTETHEINE ADENYLYLTRANSFERASE"/>
    <property type="match status" value="1"/>
</dbReference>
<reference evidence="11 12" key="1">
    <citation type="submission" date="2018-10" db="EMBL/GenBank/DDBJ databases">
        <title>Comparative analysis of microorganisms from saline springs in Andes Mountain Range, Colombia.</title>
        <authorList>
            <person name="Rubin E."/>
        </authorList>
    </citation>
    <scope>NUCLEOTIDE SEQUENCE [LARGE SCALE GENOMIC DNA]</scope>
    <source>
        <strain evidence="11 12">USBA 36</strain>
    </source>
</reference>
<evidence type="ECO:0000256" key="8">
    <source>
        <dbReference type="ARBA" id="ARBA00029346"/>
    </source>
</evidence>
<dbReference type="GO" id="GO:0005524">
    <property type="term" value="F:ATP binding"/>
    <property type="evidence" value="ECO:0007669"/>
    <property type="project" value="UniProtKB-KW"/>
</dbReference>
<evidence type="ECO:0000256" key="6">
    <source>
        <dbReference type="ARBA" id="ARBA00022842"/>
    </source>
</evidence>
<evidence type="ECO:0000256" key="7">
    <source>
        <dbReference type="ARBA" id="ARBA00022993"/>
    </source>
</evidence>
<feature type="binding site" evidence="9">
    <location>
        <begin position="132"/>
        <end position="138"/>
    </location>
    <ligand>
        <name>ATP</name>
        <dbReference type="ChEBI" id="CHEBI:30616"/>
    </ligand>
</feature>
<dbReference type="GO" id="GO:0015937">
    <property type="term" value="P:coenzyme A biosynthetic process"/>
    <property type="evidence" value="ECO:0007669"/>
    <property type="project" value="UniProtKB-UniRule"/>
</dbReference>
<dbReference type="CDD" id="cd02163">
    <property type="entry name" value="PPAT"/>
    <property type="match status" value="1"/>
</dbReference>
<gene>
    <name evidence="9" type="primary">coaD</name>
    <name evidence="11" type="ORF">BCL74_0902</name>
</gene>
<sequence length="178" mass="19778">MNKHLIGVYPGTFDPITYGHLDIIKRASKMVDRLIIAVAQNAGKGPLFSIGERLDLVRGEIAAMNGTGEYDHIEARSFNNLLMHFCQAANASLIVRGLRAVSDFEYEFQMAGMNARLDSNIETVFLMASERQQFISSRFVKEIGALGGDISTFVPPRIAERVMHRFAKDSAPEVETRA</sequence>
<dbReference type="AlphaFoldDB" id="A0A420WQ17"/>
<dbReference type="EC" id="2.7.7.3" evidence="9"/>
<comment type="similarity">
    <text evidence="9">Belongs to the bacterial CoaD family.</text>
</comment>
<evidence type="ECO:0000259" key="10">
    <source>
        <dbReference type="Pfam" id="PF01467"/>
    </source>
</evidence>
<keyword evidence="2 9" id="KW-0808">Transferase</keyword>
<evidence type="ECO:0000313" key="11">
    <source>
        <dbReference type="EMBL" id="RKQ73127.1"/>
    </source>
</evidence>